<name>A0A2S6NHL1_9HYPH</name>
<evidence type="ECO:0000313" key="2">
    <source>
        <dbReference type="Proteomes" id="UP000239089"/>
    </source>
</evidence>
<dbReference type="InterPro" id="IPR025332">
    <property type="entry name" value="DUF4238"/>
</dbReference>
<proteinExistence type="predicted"/>
<dbReference type="Proteomes" id="UP000239089">
    <property type="component" value="Unassembled WGS sequence"/>
</dbReference>
<evidence type="ECO:0000313" key="1">
    <source>
        <dbReference type="EMBL" id="PPQ34090.1"/>
    </source>
</evidence>
<protein>
    <submittedName>
        <fullName evidence="1">Uncharacterized protein</fullName>
    </submittedName>
</protein>
<accession>A0A2S6NHL1</accession>
<reference evidence="1 2" key="1">
    <citation type="journal article" date="2018" name="Arch. Microbiol.">
        <title>New insights into the metabolic potential of the phototrophic purple bacterium Rhodopila globiformis DSM 161(T) from its draft genome sequence and evidence for a vanadium-dependent nitrogenase.</title>
        <authorList>
            <person name="Imhoff J.F."/>
            <person name="Rahn T."/>
            <person name="Kunzel S."/>
            <person name="Neulinger S.C."/>
        </authorList>
    </citation>
    <scope>NUCLEOTIDE SEQUENCE [LARGE SCALE GENOMIC DNA]</scope>
    <source>
        <strain evidence="1 2">DSM 16996</strain>
    </source>
</reference>
<gene>
    <name evidence="1" type="ORF">CCR94_00085</name>
</gene>
<dbReference type="AlphaFoldDB" id="A0A2S6NHL1"/>
<sequence>MRCHPRCCCGYEDSAPGRRCALMGSVLERALRKDISFYSDEQSCVTLFHFLASQHMRTKGVKVKSIEILKRDHGLDISRIWAVMSHMFATNIGMTVFLERKRRKLILVENTTNLAFITGDQPLINLRGGGGKSPTELCWYYPISPCLALILTEVQEEPAFSTASLTSTRVSDLNALIAKASHKQVFAQSPTALQPFIHQAKT</sequence>
<comment type="caution">
    <text evidence="1">The sequence shown here is derived from an EMBL/GenBank/DDBJ whole genome shotgun (WGS) entry which is preliminary data.</text>
</comment>
<dbReference type="EMBL" id="NHSJ01000004">
    <property type="protein sequence ID" value="PPQ34090.1"/>
    <property type="molecule type" value="Genomic_DNA"/>
</dbReference>
<keyword evidence="2" id="KW-1185">Reference proteome</keyword>
<dbReference type="Pfam" id="PF14022">
    <property type="entry name" value="DUF4238"/>
    <property type="match status" value="1"/>
</dbReference>
<organism evidence="1 2">
    <name type="scientific">Rhodoblastus sphagnicola</name>
    <dbReference type="NCBI Taxonomy" id="333368"/>
    <lineage>
        <taxon>Bacteria</taxon>
        <taxon>Pseudomonadati</taxon>
        <taxon>Pseudomonadota</taxon>
        <taxon>Alphaproteobacteria</taxon>
        <taxon>Hyphomicrobiales</taxon>
        <taxon>Rhodoblastaceae</taxon>
        <taxon>Rhodoblastus</taxon>
    </lineage>
</organism>